<evidence type="ECO:0000259" key="1">
    <source>
        <dbReference type="Pfam" id="PF01408"/>
    </source>
</evidence>
<dbReference type="SUPFAM" id="SSF51735">
    <property type="entry name" value="NAD(P)-binding Rossmann-fold domains"/>
    <property type="match status" value="1"/>
</dbReference>
<dbReference type="InterPro" id="IPR036291">
    <property type="entry name" value="NAD(P)-bd_dom_sf"/>
</dbReference>
<dbReference type="InterPro" id="IPR000683">
    <property type="entry name" value="Gfo/Idh/MocA-like_OxRdtase_N"/>
</dbReference>
<organism evidence="3 4">
    <name type="scientific">Teichococcus aerophilus</name>
    <dbReference type="NCBI Taxonomy" id="1224513"/>
    <lineage>
        <taxon>Bacteria</taxon>
        <taxon>Pseudomonadati</taxon>
        <taxon>Pseudomonadota</taxon>
        <taxon>Alphaproteobacteria</taxon>
        <taxon>Acetobacterales</taxon>
        <taxon>Roseomonadaceae</taxon>
        <taxon>Roseomonas</taxon>
    </lineage>
</organism>
<dbReference type="Gene3D" id="3.40.50.720">
    <property type="entry name" value="NAD(P)-binding Rossmann-like Domain"/>
    <property type="match status" value="1"/>
</dbReference>
<dbReference type="InterPro" id="IPR055170">
    <property type="entry name" value="GFO_IDH_MocA-like_dom"/>
</dbReference>
<sequence length="330" mass="34049">MGLKLGILGAGHFGRFHTLKAVKSSQAGAAAGQVEFLGLADASPERAAQVAAEAGTRVWQTAELIAAADALIIAAPTAFHFELAEAALKAGKHVFVEKPIAATLEQADALVALAAQVGRTLQVGHVERFGAGFATLLSSAGVGRPLYMEAVRIAPFRPRGLDVSVVLDLMIHDLDLVISLAGGAVEDVQAVGTAVESDRVDIANARLRFAGGAQATITASRASLKMERRLRVFGTEGYASIDFLARELKLVRKGQGASLEQLPSHGLETLSWTDHDNLEAEQAAFVHSCLTGSPAVVDGRAGRAALDAALRVEAAIGASLAAAGLPSGAV</sequence>
<dbReference type="SUPFAM" id="SSF55347">
    <property type="entry name" value="Glyceraldehyde-3-phosphate dehydrogenase-like, C-terminal domain"/>
    <property type="match status" value="1"/>
</dbReference>
<keyword evidence="4" id="KW-1185">Reference proteome</keyword>
<dbReference type="PANTHER" id="PTHR43377:SF1">
    <property type="entry name" value="BILIVERDIN REDUCTASE A"/>
    <property type="match status" value="1"/>
</dbReference>
<feature type="domain" description="Gfo/Idh/MocA-like oxidoreductase N-terminal" evidence="1">
    <location>
        <begin position="4"/>
        <end position="125"/>
    </location>
</feature>
<feature type="domain" description="GFO/IDH/MocA-like oxidoreductase" evidence="2">
    <location>
        <begin position="162"/>
        <end position="239"/>
    </location>
</feature>
<evidence type="ECO:0000259" key="2">
    <source>
        <dbReference type="Pfam" id="PF22725"/>
    </source>
</evidence>
<dbReference type="Gene3D" id="3.30.360.10">
    <property type="entry name" value="Dihydrodipicolinate Reductase, domain 2"/>
    <property type="match status" value="1"/>
</dbReference>
<evidence type="ECO:0000313" key="4">
    <source>
        <dbReference type="Proteomes" id="UP000626026"/>
    </source>
</evidence>
<dbReference type="InterPro" id="IPR051450">
    <property type="entry name" value="Gfo/Idh/MocA_Oxidoreductases"/>
</dbReference>
<dbReference type="Pfam" id="PF22725">
    <property type="entry name" value="GFO_IDH_MocA_C3"/>
    <property type="match status" value="1"/>
</dbReference>
<comment type="caution">
    <text evidence="3">The sequence shown here is derived from an EMBL/GenBank/DDBJ whole genome shotgun (WGS) entry which is preliminary data.</text>
</comment>
<dbReference type="RefSeq" id="WP_187783004.1">
    <property type="nucleotide sequence ID" value="NZ_JACTVA010000003.1"/>
</dbReference>
<accession>A0ABR7RI89</accession>
<reference evidence="3 4" key="1">
    <citation type="journal article" date="2013" name="Int. J. Syst. Evol. Microbiol.">
        <title>Roseomonas aerophila sp. nov., isolated from air.</title>
        <authorList>
            <person name="Kim S.J."/>
            <person name="Weon H.Y."/>
            <person name="Ahn J.H."/>
            <person name="Hong S.B."/>
            <person name="Seok S.J."/>
            <person name="Whang K.S."/>
            <person name="Kwon S.W."/>
        </authorList>
    </citation>
    <scope>NUCLEOTIDE SEQUENCE [LARGE SCALE GENOMIC DNA]</scope>
    <source>
        <strain evidence="3 4">NBRC 108923</strain>
    </source>
</reference>
<dbReference type="EMBL" id="JACTVA010000003">
    <property type="protein sequence ID" value="MBC9205840.1"/>
    <property type="molecule type" value="Genomic_DNA"/>
</dbReference>
<evidence type="ECO:0000313" key="3">
    <source>
        <dbReference type="EMBL" id="MBC9205840.1"/>
    </source>
</evidence>
<protein>
    <submittedName>
        <fullName evidence="3">Gfo/Idh/MocA family oxidoreductase</fullName>
    </submittedName>
</protein>
<dbReference type="Pfam" id="PF01408">
    <property type="entry name" value="GFO_IDH_MocA"/>
    <property type="match status" value="1"/>
</dbReference>
<proteinExistence type="predicted"/>
<dbReference type="Proteomes" id="UP000626026">
    <property type="component" value="Unassembled WGS sequence"/>
</dbReference>
<gene>
    <name evidence="3" type="ORF">IBL26_03255</name>
</gene>
<name>A0ABR7RI89_9PROT</name>
<dbReference type="PANTHER" id="PTHR43377">
    <property type="entry name" value="BILIVERDIN REDUCTASE A"/>
    <property type="match status" value="1"/>
</dbReference>